<gene>
    <name evidence="2" type="ORF">S03H2_55134</name>
</gene>
<comment type="caution">
    <text evidence="2">The sequence shown here is derived from an EMBL/GenBank/DDBJ whole genome shotgun (WGS) entry which is preliminary data.</text>
</comment>
<proteinExistence type="predicted"/>
<accession>X1ISR7</accession>
<keyword evidence="1" id="KW-0812">Transmembrane</keyword>
<keyword evidence="1" id="KW-1133">Transmembrane helix</keyword>
<keyword evidence="1" id="KW-0472">Membrane</keyword>
<evidence type="ECO:0000313" key="2">
    <source>
        <dbReference type="EMBL" id="GAH72310.1"/>
    </source>
</evidence>
<sequence length="38" mass="4578">MIDQIRAELFKLRKRKMTWIMIIVLAAFLCLIFFAIYG</sequence>
<organism evidence="2">
    <name type="scientific">marine sediment metagenome</name>
    <dbReference type="NCBI Taxonomy" id="412755"/>
    <lineage>
        <taxon>unclassified sequences</taxon>
        <taxon>metagenomes</taxon>
        <taxon>ecological metagenomes</taxon>
    </lineage>
</organism>
<dbReference type="AlphaFoldDB" id="X1ISR7"/>
<feature type="non-terminal residue" evidence="2">
    <location>
        <position position="38"/>
    </location>
</feature>
<reference evidence="2" key="1">
    <citation type="journal article" date="2014" name="Front. Microbiol.">
        <title>High frequency of phylogenetically diverse reductive dehalogenase-homologous genes in deep subseafloor sedimentary metagenomes.</title>
        <authorList>
            <person name="Kawai M."/>
            <person name="Futagami T."/>
            <person name="Toyoda A."/>
            <person name="Takaki Y."/>
            <person name="Nishi S."/>
            <person name="Hori S."/>
            <person name="Arai W."/>
            <person name="Tsubouchi T."/>
            <person name="Morono Y."/>
            <person name="Uchiyama I."/>
            <person name="Ito T."/>
            <person name="Fujiyama A."/>
            <person name="Inagaki F."/>
            <person name="Takami H."/>
        </authorList>
    </citation>
    <scope>NUCLEOTIDE SEQUENCE</scope>
    <source>
        <strain evidence="2">Expedition CK06-06</strain>
    </source>
</reference>
<evidence type="ECO:0000256" key="1">
    <source>
        <dbReference type="SAM" id="Phobius"/>
    </source>
</evidence>
<protein>
    <submittedName>
        <fullName evidence="2">Uncharacterized protein</fullName>
    </submittedName>
</protein>
<dbReference type="EMBL" id="BARU01035198">
    <property type="protein sequence ID" value="GAH72310.1"/>
    <property type="molecule type" value="Genomic_DNA"/>
</dbReference>
<name>X1ISR7_9ZZZZ</name>
<feature type="transmembrane region" description="Helical" evidence="1">
    <location>
        <begin position="20"/>
        <end position="37"/>
    </location>
</feature>